<dbReference type="OrthoDB" id="8756591at2"/>
<accession>A0A4V1ATR0</accession>
<gene>
    <name evidence="2" type="ORF">E1742_10475</name>
    <name evidence="1" type="ORF">GCM10007388_03740</name>
</gene>
<dbReference type="Proteomes" id="UP000619512">
    <property type="component" value="Unassembled WGS sequence"/>
</dbReference>
<reference evidence="2 3" key="2">
    <citation type="submission" date="2019-03" db="EMBL/GenBank/DDBJ databases">
        <title>Draft Genome Sequences of Six Type Strains of the Genus Massilia.</title>
        <authorList>
            <person name="Miess H."/>
            <person name="Frediansyhah A."/>
            <person name="Gross H."/>
        </authorList>
    </citation>
    <scope>NUCLEOTIDE SEQUENCE [LARGE SCALE GENOMIC DNA]</scope>
    <source>
        <strain evidence="2 3">DSM 17505</strain>
    </source>
</reference>
<organism evidence="1 4">
    <name type="scientific">Pseudoduganella plicata</name>
    <dbReference type="NCBI Taxonomy" id="321984"/>
    <lineage>
        <taxon>Bacteria</taxon>
        <taxon>Pseudomonadati</taxon>
        <taxon>Pseudomonadota</taxon>
        <taxon>Betaproteobacteria</taxon>
        <taxon>Burkholderiales</taxon>
        <taxon>Oxalobacteraceae</taxon>
        <taxon>Telluria group</taxon>
        <taxon>Pseudoduganella</taxon>
    </lineage>
</organism>
<dbReference type="EMBL" id="BMWW01000001">
    <property type="protein sequence ID" value="GGY74549.1"/>
    <property type="molecule type" value="Genomic_DNA"/>
</dbReference>
<dbReference type="AlphaFoldDB" id="A0A4V1ATR0"/>
<dbReference type="Proteomes" id="UP000294359">
    <property type="component" value="Chromosome"/>
</dbReference>
<name>A0A4V1ATR0_9BURK</name>
<reference evidence="1" key="3">
    <citation type="submission" date="2022-12" db="EMBL/GenBank/DDBJ databases">
        <authorList>
            <person name="Sun Q."/>
            <person name="Kim S."/>
        </authorList>
    </citation>
    <scope>NUCLEOTIDE SEQUENCE</scope>
    <source>
        <strain evidence="1">KCTC 12344</strain>
    </source>
</reference>
<keyword evidence="3" id="KW-1185">Reference proteome</keyword>
<protein>
    <submittedName>
        <fullName evidence="1">Uncharacterized protein</fullName>
    </submittedName>
</protein>
<proteinExistence type="predicted"/>
<dbReference type="RefSeq" id="WP_134384818.1">
    <property type="nucleotide sequence ID" value="NZ_BMWW01000001.1"/>
</dbReference>
<evidence type="ECO:0000313" key="2">
    <source>
        <dbReference type="EMBL" id="QBQ36538.1"/>
    </source>
</evidence>
<dbReference type="EMBL" id="CP038026">
    <property type="protein sequence ID" value="QBQ36538.1"/>
    <property type="molecule type" value="Genomic_DNA"/>
</dbReference>
<evidence type="ECO:0000313" key="4">
    <source>
        <dbReference type="Proteomes" id="UP000619512"/>
    </source>
</evidence>
<sequence>MANRAYLCGLNQNFFEDDDVELVPLLERGYALPLLWFTLFQPGDIRMYSHVPILLTSREKALANLARRADAMKAFLGEPATIVDQWRTFIEQNDYANYLVNTHELQMMENEEGAFHRDLQQWFAQFEALADGTAGTRQLGVVAQANEALAQFPYRGDPYHLVGITFDRATPWDERRKA</sequence>
<reference evidence="1" key="1">
    <citation type="journal article" date="2014" name="Int. J. Syst. Evol. Microbiol.">
        <title>Complete genome sequence of Corynebacterium casei LMG S-19264T (=DSM 44701T), isolated from a smear-ripened cheese.</title>
        <authorList>
            <consortium name="US DOE Joint Genome Institute (JGI-PGF)"/>
            <person name="Walter F."/>
            <person name="Albersmeier A."/>
            <person name="Kalinowski J."/>
            <person name="Ruckert C."/>
        </authorList>
    </citation>
    <scope>NUCLEOTIDE SEQUENCE</scope>
    <source>
        <strain evidence="1">KCTC 12344</strain>
    </source>
</reference>
<evidence type="ECO:0000313" key="1">
    <source>
        <dbReference type="EMBL" id="GGY74549.1"/>
    </source>
</evidence>
<evidence type="ECO:0000313" key="3">
    <source>
        <dbReference type="Proteomes" id="UP000294359"/>
    </source>
</evidence>